<dbReference type="GO" id="GO:0005694">
    <property type="term" value="C:chromosome"/>
    <property type="evidence" value="ECO:0007669"/>
    <property type="project" value="InterPro"/>
</dbReference>
<dbReference type="GO" id="GO:0003677">
    <property type="term" value="F:DNA binding"/>
    <property type="evidence" value="ECO:0007669"/>
    <property type="project" value="InterPro"/>
</dbReference>
<dbReference type="AlphaFoldDB" id="A0A2T3JGJ0"/>
<evidence type="ECO:0000313" key="2">
    <source>
        <dbReference type="EMBL" id="PSU48064.1"/>
    </source>
</evidence>
<dbReference type="InterPro" id="IPR036078">
    <property type="entry name" value="Spo11/TopoVI_A_sf"/>
</dbReference>
<protein>
    <recommendedName>
        <fullName evidence="1">DUF7281 domain-containing protein</fullName>
    </recommendedName>
</protein>
<dbReference type="Proteomes" id="UP000240987">
    <property type="component" value="Unassembled WGS sequence"/>
</dbReference>
<organism evidence="2 3">
    <name type="scientific">Photobacterium frigidiphilum</name>
    <dbReference type="NCBI Taxonomy" id="264736"/>
    <lineage>
        <taxon>Bacteria</taxon>
        <taxon>Pseudomonadati</taxon>
        <taxon>Pseudomonadota</taxon>
        <taxon>Gammaproteobacteria</taxon>
        <taxon>Vibrionales</taxon>
        <taxon>Vibrionaceae</taxon>
        <taxon>Photobacterium</taxon>
    </lineage>
</organism>
<dbReference type="OrthoDB" id="8587166at2"/>
<reference evidence="2 3" key="1">
    <citation type="submission" date="2018-01" db="EMBL/GenBank/DDBJ databases">
        <title>Whole genome sequencing of Histamine producing bacteria.</title>
        <authorList>
            <person name="Butler K."/>
        </authorList>
    </citation>
    <scope>NUCLEOTIDE SEQUENCE [LARGE SCALE GENOMIC DNA]</scope>
    <source>
        <strain evidence="2 3">JCM 12947</strain>
    </source>
</reference>
<comment type="caution">
    <text evidence="2">The sequence shown here is derived from an EMBL/GenBank/DDBJ whole genome shotgun (WGS) entry which is preliminary data.</text>
</comment>
<sequence length="293" mass="33657">MLKIKQLQTLANIILQKKVKVTLSKWLAELRDTYGFGILDIKGKHLLLSEQDYQTLEWIIRQYIAPSIELDQLLKPNAKERIQTSAIFNDDKAGAAKAGEEWLLVRSILGPLKLKQAIVNNPVSAICVMDKETLVNHQHQALLVVENKALMKSIHQAKLPEEVIRMDPLVVYRGDEYFSTRTSLDFIKNQLKEHPEKPLYLFTDFDPKGLVIAMAYPSIKGFIVPTQEIVWQKHTNLDNFIKQTESMRTLELNAMLWNTNIQHMIRLMDKKQTAITQETMVARSLPLTTISIN</sequence>
<gene>
    <name evidence="2" type="ORF">C9J12_12655</name>
</gene>
<dbReference type="EMBL" id="PYMJ01000011">
    <property type="protein sequence ID" value="PSU48064.1"/>
    <property type="molecule type" value="Genomic_DNA"/>
</dbReference>
<feature type="domain" description="DUF7281" evidence="1">
    <location>
        <begin position="103"/>
        <end position="288"/>
    </location>
</feature>
<keyword evidence="3" id="KW-1185">Reference proteome</keyword>
<accession>A0A2T3JGJ0</accession>
<name>A0A2T3JGJ0_9GAMM</name>
<evidence type="ECO:0000259" key="1">
    <source>
        <dbReference type="Pfam" id="PF23947"/>
    </source>
</evidence>
<dbReference type="Gene3D" id="3.40.1360.10">
    <property type="match status" value="1"/>
</dbReference>
<dbReference type="Pfam" id="PF23947">
    <property type="entry name" value="DUF7281"/>
    <property type="match status" value="1"/>
</dbReference>
<dbReference type="RefSeq" id="WP_107243051.1">
    <property type="nucleotide sequence ID" value="NZ_PYMJ01000011.1"/>
</dbReference>
<proteinExistence type="predicted"/>
<dbReference type="InterPro" id="IPR055705">
    <property type="entry name" value="DUF7281"/>
</dbReference>
<dbReference type="SUPFAM" id="SSF56726">
    <property type="entry name" value="DNA topoisomerase IV, alpha subunit"/>
    <property type="match status" value="1"/>
</dbReference>
<evidence type="ECO:0000313" key="3">
    <source>
        <dbReference type="Proteomes" id="UP000240987"/>
    </source>
</evidence>